<evidence type="ECO:0000313" key="3">
    <source>
        <dbReference type="EMBL" id="CAB4179903.1"/>
    </source>
</evidence>
<feature type="compositionally biased region" description="Basic residues" evidence="1">
    <location>
        <begin position="23"/>
        <end position="38"/>
    </location>
</feature>
<feature type="compositionally biased region" description="Low complexity" evidence="1">
    <location>
        <begin position="41"/>
        <end position="51"/>
    </location>
</feature>
<protein>
    <submittedName>
        <fullName evidence="4">Uncharacterized protein</fullName>
    </submittedName>
</protein>
<evidence type="ECO:0000313" key="2">
    <source>
        <dbReference type="EMBL" id="CAB4175112.1"/>
    </source>
</evidence>
<organism evidence="4">
    <name type="scientific">uncultured Caudovirales phage</name>
    <dbReference type="NCBI Taxonomy" id="2100421"/>
    <lineage>
        <taxon>Viruses</taxon>
        <taxon>Duplodnaviria</taxon>
        <taxon>Heunggongvirae</taxon>
        <taxon>Uroviricota</taxon>
        <taxon>Caudoviricetes</taxon>
        <taxon>Peduoviridae</taxon>
        <taxon>Maltschvirus</taxon>
        <taxon>Maltschvirus maltsch</taxon>
    </lineage>
</organism>
<evidence type="ECO:0000256" key="1">
    <source>
        <dbReference type="SAM" id="MobiDB-lite"/>
    </source>
</evidence>
<dbReference type="EMBL" id="LR796984">
    <property type="protein sequence ID" value="CAB4179903.1"/>
    <property type="molecule type" value="Genomic_DNA"/>
</dbReference>
<name>A0A6J5R534_9CAUD</name>
<dbReference type="EMBL" id="LR797127">
    <property type="protein sequence ID" value="CAB4188728.1"/>
    <property type="molecule type" value="Genomic_DNA"/>
</dbReference>
<dbReference type="EMBL" id="LR796920">
    <property type="protein sequence ID" value="CAB4175112.1"/>
    <property type="molecule type" value="Genomic_DNA"/>
</dbReference>
<feature type="region of interest" description="Disordered" evidence="1">
    <location>
        <begin position="1"/>
        <end position="68"/>
    </location>
</feature>
<proteinExistence type="predicted"/>
<evidence type="ECO:0000313" key="4">
    <source>
        <dbReference type="EMBL" id="CAB4188728.1"/>
    </source>
</evidence>
<accession>A0A6J5R534</accession>
<reference evidence="4" key="1">
    <citation type="submission" date="2020-05" db="EMBL/GenBank/DDBJ databases">
        <authorList>
            <person name="Chiriac C."/>
            <person name="Salcher M."/>
            <person name="Ghai R."/>
            <person name="Kavagutti S V."/>
        </authorList>
    </citation>
    <scope>NUCLEOTIDE SEQUENCE</scope>
</reference>
<sequence length="83" mass="9199">MVDPALGRSRAQRALGENYPKSAPKKKAAAKKVALKKPRNTESNNIRNENNGMFAGPKPTFGRYNVSEQSADILNRSLNKKTR</sequence>
<gene>
    <name evidence="3" type="ORF">UFOVP1035_110</name>
    <name evidence="4" type="ORF">UFOVP1181_69</name>
    <name evidence="2" type="ORF">UFOVP965_114</name>
</gene>